<dbReference type="HOGENOM" id="CLU_3143255_0_0_1"/>
<dbReference type="KEGG" id="hir:HETIRDRAFT_45808"/>
<protein>
    <submittedName>
        <fullName evidence="2">Uncharacterized protein</fullName>
    </submittedName>
</protein>
<keyword evidence="3" id="KW-1185">Reference proteome</keyword>
<dbReference type="EMBL" id="KI925458">
    <property type="protein sequence ID" value="ETW82083.1"/>
    <property type="molecule type" value="Genomic_DNA"/>
</dbReference>
<dbReference type="AlphaFoldDB" id="W4K8G4"/>
<evidence type="ECO:0000313" key="3">
    <source>
        <dbReference type="Proteomes" id="UP000030671"/>
    </source>
</evidence>
<keyword evidence="1" id="KW-0812">Transmembrane</keyword>
<accession>W4K8G4</accession>
<dbReference type="InParanoid" id="W4K8G4"/>
<dbReference type="GeneID" id="20676881"/>
<feature type="transmembrane region" description="Helical" evidence="1">
    <location>
        <begin position="31"/>
        <end position="48"/>
    </location>
</feature>
<proteinExistence type="predicted"/>
<keyword evidence="1" id="KW-0472">Membrane</keyword>
<dbReference type="RefSeq" id="XP_009545813.1">
    <property type="nucleotide sequence ID" value="XM_009547518.1"/>
</dbReference>
<name>W4K8G4_HETIT</name>
<evidence type="ECO:0000313" key="2">
    <source>
        <dbReference type="EMBL" id="ETW82083.1"/>
    </source>
</evidence>
<sequence length="49" mass="5625">MLDSICNKLAIIYGLDIVLDLQLANKEINKFFSLICNVFFLISNITLYL</sequence>
<reference evidence="2 3" key="1">
    <citation type="journal article" date="2012" name="New Phytol.">
        <title>Insight into trade-off between wood decay and parasitism from the genome of a fungal forest pathogen.</title>
        <authorList>
            <person name="Olson A."/>
            <person name="Aerts A."/>
            <person name="Asiegbu F."/>
            <person name="Belbahri L."/>
            <person name="Bouzid O."/>
            <person name="Broberg A."/>
            <person name="Canback B."/>
            <person name="Coutinho P.M."/>
            <person name="Cullen D."/>
            <person name="Dalman K."/>
            <person name="Deflorio G."/>
            <person name="van Diepen L.T."/>
            <person name="Dunand C."/>
            <person name="Duplessis S."/>
            <person name="Durling M."/>
            <person name="Gonthier P."/>
            <person name="Grimwood J."/>
            <person name="Fossdal C.G."/>
            <person name="Hansson D."/>
            <person name="Henrissat B."/>
            <person name="Hietala A."/>
            <person name="Himmelstrand K."/>
            <person name="Hoffmeister D."/>
            <person name="Hogberg N."/>
            <person name="James T.Y."/>
            <person name="Karlsson M."/>
            <person name="Kohler A."/>
            <person name="Kues U."/>
            <person name="Lee Y.H."/>
            <person name="Lin Y.C."/>
            <person name="Lind M."/>
            <person name="Lindquist E."/>
            <person name="Lombard V."/>
            <person name="Lucas S."/>
            <person name="Lunden K."/>
            <person name="Morin E."/>
            <person name="Murat C."/>
            <person name="Park J."/>
            <person name="Raffaello T."/>
            <person name="Rouze P."/>
            <person name="Salamov A."/>
            <person name="Schmutz J."/>
            <person name="Solheim H."/>
            <person name="Stahlberg J."/>
            <person name="Velez H."/>
            <person name="de Vries R.P."/>
            <person name="Wiebenga A."/>
            <person name="Woodward S."/>
            <person name="Yakovlev I."/>
            <person name="Garbelotto M."/>
            <person name="Martin F."/>
            <person name="Grigoriev I.V."/>
            <person name="Stenlid J."/>
        </authorList>
    </citation>
    <scope>NUCLEOTIDE SEQUENCE [LARGE SCALE GENOMIC DNA]</scope>
    <source>
        <strain evidence="2 3">TC 32-1</strain>
    </source>
</reference>
<evidence type="ECO:0000256" key="1">
    <source>
        <dbReference type="SAM" id="Phobius"/>
    </source>
</evidence>
<organism evidence="2 3">
    <name type="scientific">Heterobasidion irregulare (strain TC 32-1)</name>
    <dbReference type="NCBI Taxonomy" id="747525"/>
    <lineage>
        <taxon>Eukaryota</taxon>
        <taxon>Fungi</taxon>
        <taxon>Dikarya</taxon>
        <taxon>Basidiomycota</taxon>
        <taxon>Agaricomycotina</taxon>
        <taxon>Agaricomycetes</taxon>
        <taxon>Russulales</taxon>
        <taxon>Bondarzewiaceae</taxon>
        <taxon>Heterobasidion</taxon>
        <taxon>Heterobasidion annosum species complex</taxon>
    </lineage>
</organism>
<keyword evidence="1" id="KW-1133">Transmembrane helix</keyword>
<dbReference type="Proteomes" id="UP000030671">
    <property type="component" value="Unassembled WGS sequence"/>
</dbReference>
<gene>
    <name evidence="2" type="ORF">HETIRDRAFT_45808</name>
</gene>